<accession>A0A8J3ERN8</accession>
<dbReference type="Gene3D" id="3.20.20.300">
    <property type="entry name" value="Glycoside hydrolase, family 3, N-terminal domain"/>
    <property type="match status" value="1"/>
</dbReference>
<keyword evidence="1 6" id="KW-0378">Hydrolase</keyword>
<dbReference type="Proteomes" id="UP000818603">
    <property type="component" value="Unassembled WGS sequence"/>
</dbReference>
<dbReference type="Pfam" id="PF18559">
    <property type="entry name" value="Exop_C"/>
    <property type="match status" value="1"/>
</dbReference>
<comment type="caution">
    <text evidence="5">The sequence shown here is derived from an EMBL/GenBank/DDBJ whole genome shotgun (WGS) entry which is preliminary data.</text>
</comment>
<dbReference type="EMBL" id="BMGZ01000003">
    <property type="protein sequence ID" value="GGI00221.1"/>
    <property type="molecule type" value="Genomic_DNA"/>
</dbReference>
<dbReference type="PANTHER" id="PTHR30620">
    <property type="entry name" value="PERIPLASMIC BETA-GLUCOSIDASE-RELATED"/>
    <property type="match status" value="1"/>
</dbReference>
<dbReference type="InterPro" id="IPR017853">
    <property type="entry name" value="GH"/>
</dbReference>
<dbReference type="GO" id="GO:0009251">
    <property type="term" value="P:glucan catabolic process"/>
    <property type="evidence" value="ECO:0007669"/>
    <property type="project" value="TreeGrafter"/>
</dbReference>
<evidence type="ECO:0000259" key="4">
    <source>
        <dbReference type="Pfam" id="PF18559"/>
    </source>
</evidence>
<organism evidence="5 7">
    <name type="scientific">Aquisalinus luteolus</name>
    <dbReference type="NCBI Taxonomy" id="1566827"/>
    <lineage>
        <taxon>Bacteria</taxon>
        <taxon>Pseudomonadati</taxon>
        <taxon>Pseudomonadota</taxon>
        <taxon>Alphaproteobacteria</taxon>
        <taxon>Parvularculales</taxon>
        <taxon>Parvularculaceae</taxon>
        <taxon>Aquisalinus</taxon>
    </lineage>
</organism>
<dbReference type="PRINTS" id="PR00133">
    <property type="entry name" value="GLHYDRLASE3"/>
</dbReference>
<evidence type="ECO:0000313" key="7">
    <source>
        <dbReference type="Proteomes" id="UP000621856"/>
    </source>
</evidence>
<evidence type="ECO:0000313" key="6">
    <source>
        <dbReference type="EMBL" id="NHK29128.1"/>
    </source>
</evidence>
<dbReference type="InterPro" id="IPR051915">
    <property type="entry name" value="Cellulose_Degrad_GH3"/>
</dbReference>
<dbReference type="InterPro" id="IPR001764">
    <property type="entry name" value="Glyco_hydro_3_N"/>
</dbReference>
<dbReference type="InterPro" id="IPR002772">
    <property type="entry name" value="Glyco_hydro_3_C"/>
</dbReference>
<dbReference type="Pfam" id="PF00933">
    <property type="entry name" value="Glyco_hydro_3"/>
    <property type="match status" value="1"/>
</dbReference>
<evidence type="ECO:0000313" key="8">
    <source>
        <dbReference type="Proteomes" id="UP000818603"/>
    </source>
</evidence>
<dbReference type="Gene3D" id="2.60.120.430">
    <property type="entry name" value="Galactose-binding lectin"/>
    <property type="match status" value="1"/>
</dbReference>
<dbReference type="Pfam" id="PF01915">
    <property type="entry name" value="Glyco_hydro_3_C"/>
    <property type="match status" value="1"/>
</dbReference>
<dbReference type="GO" id="GO:0008422">
    <property type="term" value="F:beta-glucosidase activity"/>
    <property type="evidence" value="ECO:0007669"/>
    <property type="project" value="TreeGrafter"/>
</dbReference>
<sequence>MNKTDHRIDAEAWPLKNRPARNAAIEAQVAALLGQMSLEEKVGQVIQADLASVTPEEARDYHLGSILNGGNSAPGGNNRAAPQEFLDLVDSFFRASTDKANGRTAIPIIWGTDAVHGHNNIVGATIFPHNIGLGAARDPDLIRRIGEVTALEVRTTGMDWTFAPTLAVVRDDRWGRTYESYSEQPDIIASYAGAMVEGLQGIPGTDDFLSHDHVLATAKHFVGDGGTEGGADQGDCRASNEEMRDIHAAGYPPALDAGVQTVMASFNTWHGRKMHGCREMLSDVLVGRLGFDGFVVGDWNGHGQVEGCTVTSAAAAFNAGLDMFMAPDSWKGLYETTLQDVRAGRISEERLDEAVARILRVKIRLGLFEAMPPKERAFAGDFSLLACDDHRTIAREAVRKSLVLLKNDGVLPIRAGSRILVCGEGADNIGMQCGGWTLSWQGTDNENTDFPNGQSVFAAVEDAVANCGGSVDLAPDGNWMEKPDVAIVVFGEHPYAEFQGDRDTVDYSSDAPLQMMKNLQAEGIPVVSVFLSGRPLWVNPELNASNAFVAAFLPGSEGAGIADLLVGDMAGNPRHDYTGKLSFSWPRDPMQTPLNVGDADYQPLFAYGYGLSITDSHVPVEHDESCALEVRGSYRLADLFIAGQARGGWQLLLAEDDGKALAINGPKVASASGLISVEAKDHKAQEDTRIATWKGPASLLISGPPTDFSREVNAQMSLIVTCRVVSPPAGPVMLTLKDGDGGEVQVDISQDIRSDNDWQTVAVPLSHFVSDKLNQKAVTQPFGLYAENPWSLQIEGIRVGSWESGDTNA</sequence>
<evidence type="ECO:0000259" key="3">
    <source>
        <dbReference type="Pfam" id="PF01915"/>
    </source>
</evidence>
<evidence type="ECO:0000256" key="1">
    <source>
        <dbReference type="ARBA" id="ARBA00022801"/>
    </source>
</evidence>
<keyword evidence="8" id="KW-1185">Reference proteome</keyword>
<protein>
    <submittedName>
        <fullName evidence="5">1,4-beta-D-glucan glucohydrolase</fullName>
    </submittedName>
    <submittedName>
        <fullName evidence="6">Glycoside hydrolase family 3 protein</fullName>
    </submittedName>
</protein>
<reference evidence="5" key="1">
    <citation type="journal article" date="2014" name="Int. J. Syst. Evol. Microbiol.">
        <title>Complete genome sequence of Corynebacterium casei LMG S-19264T (=DSM 44701T), isolated from a smear-ripened cheese.</title>
        <authorList>
            <consortium name="US DOE Joint Genome Institute (JGI-PGF)"/>
            <person name="Walter F."/>
            <person name="Albersmeier A."/>
            <person name="Kalinowski J."/>
            <person name="Ruckert C."/>
        </authorList>
    </citation>
    <scope>NUCLEOTIDE SEQUENCE</scope>
    <source>
        <strain evidence="5">CGMCC 1.14984</strain>
    </source>
</reference>
<name>A0A8J3ERN8_9PROT</name>
<dbReference type="RefSeq" id="WP_166426562.1">
    <property type="nucleotide sequence ID" value="NZ_BMGZ01000003.1"/>
</dbReference>
<feature type="domain" description="ExoP galactose-binding-like" evidence="4">
    <location>
        <begin position="649"/>
        <end position="798"/>
    </location>
</feature>
<dbReference type="EMBL" id="VCJR02000003">
    <property type="protein sequence ID" value="NHK29128.1"/>
    <property type="molecule type" value="Genomic_DNA"/>
</dbReference>
<feature type="domain" description="Glycoside hydrolase family 3 C-terminal" evidence="3">
    <location>
        <begin position="402"/>
        <end position="612"/>
    </location>
</feature>
<reference evidence="6 8" key="2">
    <citation type="submission" date="2020-02" db="EMBL/GenBank/DDBJ databases">
        <title>Genome sequence of Parvularcula flava strain NH6-79.</title>
        <authorList>
            <person name="Abdul Karim M.H."/>
            <person name="Lam M.Q."/>
            <person name="Chen S.J."/>
            <person name="Yahya A."/>
            <person name="Shahir S."/>
            <person name="Shamsir M.S."/>
            <person name="Chong C.S."/>
        </authorList>
    </citation>
    <scope>NUCLEOTIDE SEQUENCE [LARGE SCALE GENOMIC DNA]</scope>
    <source>
        <strain evidence="6 8">NH6-79</strain>
    </source>
</reference>
<dbReference type="InterPro" id="IPR036881">
    <property type="entry name" value="Glyco_hydro_3_C_sf"/>
</dbReference>
<dbReference type="InterPro" id="IPR041443">
    <property type="entry name" value="Exop_C"/>
</dbReference>
<dbReference type="Gene3D" id="3.40.50.1700">
    <property type="entry name" value="Glycoside hydrolase family 3 C-terminal domain"/>
    <property type="match status" value="1"/>
</dbReference>
<dbReference type="PANTHER" id="PTHR30620:SF77">
    <property type="entry name" value="LYSOSOMAL BETA GLUCOSIDASE-LIKE"/>
    <property type="match status" value="1"/>
</dbReference>
<evidence type="ECO:0000259" key="2">
    <source>
        <dbReference type="Pfam" id="PF00933"/>
    </source>
</evidence>
<dbReference type="AlphaFoldDB" id="A0A8J3ERN8"/>
<reference evidence="5" key="3">
    <citation type="submission" date="2020-09" db="EMBL/GenBank/DDBJ databases">
        <authorList>
            <person name="Sun Q."/>
            <person name="Zhou Y."/>
        </authorList>
    </citation>
    <scope>NUCLEOTIDE SEQUENCE</scope>
    <source>
        <strain evidence="5">CGMCC 1.14984</strain>
    </source>
</reference>
<proteinExistence type="predicted"/>
<dbReference type="SUPFAM" id="SSF52279">
    <property type="entry name" value="Beta-D-glucan exohydrolase, C-terminal domain"/>
    <property type="match status" value="1"/>
</dbReference>
<feature type="domain" description="Glycoside hydrolase family 3 N-terminal" evidence="2">
    <location>
        <begin position="38"/>
        <end position="361"/>
    </location>
</feature>
<dbReference type="Proteomes" id="UP000621856">
    <property type="component" value="Unassembled WGS sequence"/>
</dbReference>
<gene>
    <name evidence="5" type="primary">celD</name>
    <name evidence="6" type="ORF">FF098_014500</name>
    <name evidence="5" type="ORF">GCM10011355_28000</name>
</gene>
<dbReference type="SUPFAM" id="SSF51445">
    <property type="entry name" value="(Trans)glycosidases"/>
    <property type="match status" value="1"/>
</dbReference>
<evidence type="ECO:0000313" key="5">
    <source>
        <dbReference type="EMBL" id="GGI00221.1"/>
    </source>
</evidence>
<dbReference type="InterPro" id="IPR036962">
    <property type="entry name" value="Glyco_hydro_3_N_sf"/>
</dbReference>